<dbReference type="SUPFAM" id="SSF81653">
    <property type="entry name" value="Calcium ATPase, transduction domain A"/>
    <property type="match status" value="1"/>
</dbReference>
<dbReference type="FunFam" id="3.40.50.1000:FF:000028">
    <property type="entry name" value="Calcium-transporting P-type ATPase, putative"/>
    <property type="match status" value="1"/>
</dbReference>
<feature type="transmembrane region" description="Helical" evidence="16">
    <location>
        <begin position="78"/>
        <end position="96"/>
    </location>
</feature>
<dbReference type="Proteomes" id="UP000007800">
    <property type="component" value="Unassembled WGS sequence"/>
</dbReference>
<dbReference type="SUPFAM" id="SSF56784">
    <property type="entry name" value="HAD-like"/>
    <property type="match status" value="1"/>
</dbReference>
<dbReference type="FunFam" id="2.70.150.10:FF:000014">
    <property type="entry name" value="Calcium-transporting ATPase, putative"/>
    <property type="match status" value="1"/>
</dbReference>
<evidence type="ECO:0000313" key="18">
    <source>
        <dbReference type="EMBL" id="EER19371.1"/>
    </source>
</evidence>
<dbReference type="Pfam" id="PF13246">
    <property type="entry name" value="Cation_ATPase"/>
    <property type="match status" value="1"/>
</dbReference>
<dbReference type="InterPro" id="IPR001757">
    <property type="entry name" value="P_typ_ATPase"/>
</dbReference>
<evidence type="ECO:0000313" key="19">
    <source>
        <dbReference type="Proteomes" id="UP000007800"/>
    </source>
</evidence>
<feature type="transmembrane region" description="Helical" evidence="16">
    <location>
        <begin position="283"/>
        <end position="304"/>
    </location>
</feature>
<keyword evidence="7" id="KW-0106">Calcium</keyword>
<dbReference type="Gene3D" id="2.70.150.10">
    <property type="entry name" value="Calcium-transporting ATPase, cytoplasmic transduction domain A"/>
    <property type="match status" value="1"/>
</dbReference>
<dbReference type="GeneID" id="9039632"/>
<dbReference type="GO" id="GO:0016020">
    <property type="term" value="C:membrane"/>
    <property type="evidence" value="ECO:0007669"/>
    <property type="project" value="UniProtKB-SubCell"/>
</dbReference>
<dbReference type="SUPFAM" id="SSF81660">
    <property type="entry name" value="Metal cation-transporting ATPase, ATP-binding domain N"/>
    <property type="match status" value="1"/>
</dbReference>
<keyword evidence="6" id="KW-0547">Nucleotide-binding</keyword>
<evidence type="ECO:0000256" key="10">
    <source>
        <dbReference type="ARBA" id="ARBA00022967"/>
    </source>
</evidence>
<dbReference type="InParanoid" id="C5K736"/>
<dbReference type="FunCoup" id="C5K736">
    <property type="interactions" value="156"/>
</dbReference>
<keyword evidence="13 16" id="KW-0472">Membrane</keyword>
<evidence type="ECO:0000256" key="2">
    <source>
        <dbReference type="ARBA" id="ARBA00012790"/>
    </source>
</evidence>
<dbReference type="Gene3D" id="3.40.50.1000">
    <property type="entry name" value="HAD superfamily/HAD-like"/>
    <property type="match status" value="1"/>
</dbReference>
<comment type="catalytic activity">
    <reaction evidence="14">
        <text>Ca(2+)(in) + ATP + H2O = Ca(2+)(out) + ADP + phosphate + H(+)</text>
        <dbReference type="Rhea" id="RHEA:18105"/>
        <dbReference type="ChEBI" id="CHEBI:15377"/>
        <dbReference type="ChEBI" id="CHEBI:15378"/>
        <dbReference type="ChEBI" id="CHEBI:29108"/>
        <dbReference type="ChEBI" id="CHEBI:30616"/>
        <dbReference type="ChEBI" id="CHEBI:43474"/>
        <dbReference type="ChEBI" id="CHEBI:456216"/>
        <dbReference type="EC" id="7.2.2.10"/>
    </reaction>
</comment>
<evidence type="ECO:0000256" key="9">
    <source>
        <dbReference type="ARBA" id="ARBA00022842"/>
    </source>
</evidence>
<dbReference type="SFLD" id="SFLDF00027">
    <property type="entry name" value="p-type_atpase"/>
    <property type="match status" value="1"/>
</dbReference>
<dbReference type="InterPro" id="IPR059000">
    <property type="entry name" value="ATPase_P-type_domA"/>
</dbReference>
<evidence type="ECO:0000256" key="4">
    <source>
        <dbReference type="ARBA" id="ARBA00022568"/>
    </source>
</evidence>
<keyword evidence="3" id="KW-0813">Transport</keyword>
<feature type="transmembrane region" description="Helical" evidence="16">
    <location>
        <begin position="316"/>
        <end position="344"/>
    </location>
</feature>
<dbReference type="SFLD" id="SFLDS00003">
    <property type="entry name" value="Haloacid_Dehalogenase"/>
    <property type="match status" value="1"/>
</dbReference>
<dbReference type="InterPro" id="IPR036412">
    <property type="entry name" value="HAD-like_sf"/>
</dbReference>
<evidence type="ECO:0000259" key="17">
    <source>
        <dbReference type="SMART" id="SM00831"/>
    </source>
</evidence>
<accession>C5K736</accession>
<dbReference type="GO" id="GO:0016887">
    <property type="term" value="F:ATP hydrolysis activity"/>
    <property type="evidence" value="ECO:0007669"/>
    <property type="project" value="InterPro"/>
</dbReference>
<dbReference type="InterPro" id="IPR023299">
    <property type="entry name" value="ATPase_P-typ_cyto_dom_N"/>
</dbReference>
<dbReference type="PANTHER" id="PTHR42861">
    <property type="entry name" value="CALCIUM-TRANSPORTING ATPASE"/>
    <property type="match status" value="1"/>
</dbReference>
<dbReference type="InterPro" id="IPR006068">
    <property type="entry name" value="ATPase_P-typ_cation-transptr_C"/>
</dbReference>
<dbReference type="InterPro" id="IPR023298">
    <property type="entry name" value="ATPase_P-typ_TM_dom_sf"/>
</dbReference>
<name>C5K736_PERM5</name>
<dbReference type="FunFam" id="1.20.1110.10:FF:000027">
    <property type="entry name" value="Calcium-transporting ATPase, putative"/>
    <property type="match status" value="1"/>
</dbReference>
<dbReference type="OMA" id="PLWNNMM"/>
<dbReference type="GO" id="GO:0005524">
    <property type="term" value="F:ATP binding"/>
    <property type="evidence" value="ECO:0007669"/>
    <property type="project" value="UniProtKB-KW"/>
</dbReference>
<dbReference type="Gene3D" id="3.40.1110.10">
    <property type="entry name" value="Calcium-transporting ATPase, cytoplasmic domain N"/>
    <property type="match status" value="1"/>
</dbReference>
<dbReference type="PRINTS" id="PR00119">
    <property type="entry name" value="CATATPASE"/>
</dbReference>
<dbReference type="Pfam" id="PF00689">
    <property type="entry name" value="Cation_ATPase_C"/>
    <property type="match status" value="1"/>
</dbReference>
<dbReference type="InterPro" id="IPR018303">
    <property type="entry name" value="ATPase_P-typ_P_site"/>
</dbReference>
<dbReference type="SUPFAM" id="SSF81665">
    <property type="entry name" value="Calcium ATPase, transmembrane domain M"/>
    <property type="match status" value="1"/>
</dbReference>
<dbReference type="Pfam" id="PF00122">
    <property type="entry name" value="E1-E2_ATPase"/>
    <property type="match status" value="1"/>
</dbReference>
<comment type="subcellular location">
    <subcellularLocation>
        <location evidence="1">Membrane</location>
        <topology evidence="1">Multi-pass membrane protein</topology>
    </subcellularLocation>
</comment>
<keyword evidence="10" id="KW-1278">Translocase</keyword>
<dbReference type="InterPro" id="IPR004014">
    <property type="entry name" value="ATPase_P-typ_cation-transptr_N"/>
</dbReference>
<dbReference type="FunFam" id="1.20.1110.10:FF:000065">
    <property type="entry name" value="Sarcoplasmic/endoplasmic reticulum calcium ATPase 1"/>
    <property type="match status" value="1"/>
</dbReference>
<dbReference type="InterPro" id="IPR023214">
    <property type="entry name" value="HAD_sf"/>
</dbReference>
<evidence type="ECO:0000256" key="12">
    <source>
        <dbReference type="ARBA" id="ARBA00023065"/>
    </source>
</evidence>
<evidence type="ECO:0000256" key="7">
    <source>
        <dbReference type="ARBA" id="ARBA00022837"/>
    </source>
</evidence>
<feature type="domain" description="Cation-transporting P-type ATPase N-terminal" evidence="17">
    <location>
        <begin position="21"/>
        <end position="95"/>
    </location>
</feature>
<evidence type="ECO:0000256" key="5">
    <source>
        <dbReference type="ARBA" id="ARBA00022692"/>
    </source>
</evidence>
<evidence type="ECO:0000256" key="14">
    <source>
        <dbReference type="ARBA" id="ARBA00048694"/>
    </source>
</evidence>
<evidence type="ECO:0000256" key="8">
    <source>
        <dbReference type="ARBA" id="ARBA00022840"/>
    </source>
</evidence>
<dbReference type="OrthoDB" id="3352408at2759"/>
<evidence type="ECO:0000256" key="11">
    <source>
        <dbReference type="ARBA" id="ARBA00022989"/>
    </source>
</evidence>
<keyword evidence="5 16" id="KW-0812">Transmembrane</keyword>
<evidence type="ECO:0000256" key="13">
    <source>
        <dbReference type="ARBA" id="ARBA00023136"/>
    </source>
</evidence>
<organism evidence="19">
    <name type="scientific">Perkinsus marinus (strain ATCC 50983 / TXsc)</name>
    <dbReference type="NCBI Taxonomy" id="423536"/>
    <lineage>
        <taxon>Eukaryota</taxon>
        <taxon>Sar</taxon>
        <taxon>Alveolata</taxon>
        <taxon>Perkinsozoa</taxon>
        <taxon>Perkinsea</taxon>
        <taxon>Perkinsida</taxon>
        <taxon>Perkinsidae</taxon>
        <taxon>Perkinsus</taxon>
    </lineage>
</organism>
<proteinExistence type="predicted"/>
<dbReference type="SFLD" id="SFLDG00002">
    <property type="entry name" value="C1.7:_P-type_atpase_like"/>
    <property type="match status" value="1"/>
</dbReference>
<evidence type="ECO:0000256" key="3">
    <source>
        <dbReference type="ARBA" id="ARBA00022448"/>
    </source>
</evidence>
<dbReference type="EMBL" id="GG671079">
    <property type="protein sequence ID" value="EER19371.1"/>
    <property type="molecule type" value="Genomic_DNA"/>
</dbReference>
<reference evidence="18 19" key="1">
    <citation type="submission" date="2008-07" db="EMBL/GenBank/DDBJ databases">
        <authorList>
            <person name="El-Sayed N."/>
            <person name="Caler E."/>
            <person name="Inman J."/>
            <person name="Amedeo P."/>
            <person name="Hass B."/>
            <person name="Wortman J."/>
        </authorList>
    </citation>
    <scope>NUCLEOTIDE SEQUENCE [LARGE SCALE GENOMIC DNA]</scope>
    <source>
        <strain evidence="19">ATCC 50983 / TXsc</strain>
    </source>
</reference>
<evidence type="ECO:0000256" key="16">
    <source>
        <dbReference type="SAM" id="Phobius"/>
    </source>
</evidence>
<keyword evidence="9" id="KW-0460">Magnesium</keyword>
<sequence length="958" mass="105082">MKTKTSRAGDKKLDDDTIRRLAYARNYQETLDFFNVTLEKGLSDAQVQAQAAKFGPNELDKTEGKSLLALILEQFDDLMVKILLVAAFISFLLAYFDDENNDEGMLAYVEPLVILLILIANAIVGVWQETNAEAALEALKSLQPSYAHVLRNNGTWVTQDSTSLVPGDIVEVRVGDKVPADIRLCRLRTTTLRVEQSQLTGESVTVSKDVDAVDDDDEGTCEIQGKVNMLFSSTAVANGCGIGVVVGTGMNTEIGDIQKAVTDAAEEDQQTPLQMRLEEFSELLAKIIFIICFIVWVINYKHFFDPVYGSWFRGCIYYFKVAVALAVAAIPEGLPAVITTCLALGTRRMAKRNCIVRRLPSVQTLGCTTVICSDKTGTLTTNEMCAVKFATPSASSAGVLNVYNVDGVSYTPLGQIRPSLAPPESNNTGLAEFAKCAALCNQSRLRYSDDLGDGDVDDTIESESEEGGNKKPKIRRTGEPTEAAIRVLAEKIGCPDKELNRRCLQVGGKQVRSMFMAVCFQSEERSAKDLQAFSHYWSSRCKLVATLEFSRDRKSMSVLVKENERDENTLYVKGAPEVILERCTSIMTPDGSVKPLNKETKKVILDDYVEKMAGEEALRTLGLAVRKELDPRLAHFKGIDVDPENGSLLKDPANFVKVEQEMTFLGLVGLMDPPRPECRPAIDSCRDAGISVIMITGDNKLTAEAIAKDLGIISAGKNAVSLTGREFDQLSDNEKTAVLRKCMDEQGGVFSRTEPRHKQVIVRILKSLGEVTAMTGDGVNDAPALKAADIGIAMGISGTEVAKEASDMVLTDDNFSTIVAAVEEGRSIYSNMKAFIRYLISSNIGEVASIFFTAALGIPESLTPVQLLWVNLVTDGPPATALGFNPPDLDVMKRPPRRIPLDLHDWALVLYFSFPVILIDEVMKTFGRIVVDKEIEKMHEHQSELMHHAVESSDDKME</sequence>
<dbReference type="PRINTS" id="PR00120">
    <property type="entry name" value="HATPASE"/>
</dbReference>
<feature type="region of interest" description="Disordered" evidence="15">
    <location>
        <begin position="451"/>
        <end position="477"/>
    </location>
</feature>
<evidence type="ECO:0000256" key="1">
    <source>
        <dbReference type="ARBA" id="ARBA00004141"/>
    </source>
</evidence>
<gene>
    <name evidence="18" type="ORF">Pmar_PMAR012347</name>
</gene>
<keyword evidence="19" id="KW-1185">Reference proteome</keyword>
<dbReference type="AlphaFoldDB" id="C5K736"/>
<dbReference type="SMART" id="SM00831">
    <property type="entry name" value="Cation_ATPase_N"/>
    <property type="match status" value="1"/>
</dbReference>
<dbReference type="Gene3D" id="1.20.1110.10">
    <property type="entry name" value="Calcium-transporting ATPase, transmembrane domain"/>
    <property type="match status" value="1"/>
</dbReference>
<keyword evidence="12" id="KW-0406">Ion transport</keyword>
<evidence type="ECO:0000256" key="6">
    <source>
        <dbReference type="ARBA" id="ARBA00022741"/>
    </source>
</evidence>
<dbReference type="NCBIfam" id="TIGR01494">
    <property type="entry name" value="ATPase_P-type"/>
    <property type="match status" value="3"/>
</dbReference>
<protein>
    <recommendedName>
        <fullName evidence="2">P-type Ca(2+) transporter</fullName>
        <ecNumber evidence="2">7.2.2.10</ecNumber>
    </recommendedName>
</protein>
<dbReference type="InterPro" id="IPR044492">
    <property type="entry name" value="P_typ_ATPase_HD_dom"/>
</dbReference>
<feature type="transmembrane region" description="Helical" evidence="16">
    <location>
        <begin position="108"/>
        <end position="127"/>
    </location>
</feature>
<dbReference type="EC" id="7.2.2.10" evidence="2"/>
<dbReference type="PROSITE" id="PS00154">
    <property type="entry name" value="ATPASE_E1_E2"/>
    <property type="match status" value="1"/>
</dbReference>
<dbReference type="GO" id="GO:0005388">
    <property type="term" value="F:P-type calcium transporter activity"/>
    <property type="evidence" value="ECO:0007669"/>
    <property type="project" value="UniProtKB-EC"/>
</dbReference>
<dbReference type="RefSeq" id="XP_002787575.1">
    <property type="nucleotide sequence ID" value="XM_002787529.1"/>
</dbReference>
<feature type="compositionally biased region" description="Acidic residues" evidence="15">
    <location>
        <begin position="451"/>
        <end position="466"/>
    </location>
</feature>
<evidence type="ECO:0000256" key="15">
    <source>
        <dbReference type="SAM" id="MobiDB-lite"/>
    </source>
</evidence>
<keyword evidence="4" id="KW-0109">Calcium transport</keyword>
<dbReference type="InterPro" id="IPR008250">
    <property type="entry name" value="ATPase_P-typ_transduc_dom_A_sf"/>
</dbReference>
<keyword evidence="11 16" id="KW-1133">Transmembrane helix</keyword>
<keyword evidence="8" id="KW-0067">ATP-binding</keyword>
<dbReference type="Pfam" id="PF00690">
    <property type="entry name" value="Cation_ATPase_N"/>
    <property type="match status" value="1"/>
</dbReference>